<gene>
    <name evidence="1" type="ORF">FYJ63_10135</name>
</gene>
<evidence type="ECO:0000313" key="1">
    <source>
        <dbReference type="EMBL" id="MST50574.1"/>
    </source>
</evidence>
<organism evidence="1 2">
    <name type="scientific">Mobiluncus porci</name>
    <dbReference type="NCBI Taxonomy" id="2652278"/>
    <lineage>
        <taxon>Bacteria</taxon>
        <taxon>Bacillati</taxon>
        <taxon>Actinomycetota</taxon>
        <taxon>Actinomycetes</taxon>
        <taxon>Actinomycetales</taxon>
        <taxon>Actinomycetaceae</taxon>
        <taxon>Mobiluncus</taxon>
    </lineage>
</organism>
<reference evidence="1 2" key="1">
    <citation type="submission" date="2019-08" db="EMBL/GenBank/DDBJ databases">
        <title>In-depth cultivation of the pig gut microbiome towards novel bacterial diversity and tailored functional studies.</title>
        <authorList>
            <person name="Wylensek D."/>
            <person name="Hitch T.C.A."/>
            <person name="Clavel T."/>
        </authorList>
    </citation>
    <scope>NUCLEOTIDE SEQUENCE [LARGE SCALE GENOMIC DNA]</scope>
    <source>
        <strain evidence="1 2">RF-GAM-744-WT-7</strain>
    </source>
</reference>
<sequence length="110" mass="12121">MLPSFAKQTVTVLRPSYVEDERGNLVPGEYQSHSVPRCLLQPGASTEFADGRDTVAITATLYLPPGADIQPGDRVKIDAFTYEVDGEPQRWESPTGRVSHTVAFLKTWKG</sequence>
<accession>A0A7K0K550</accession>
<comment type="caution">
    <text evidence="1">The sequence shown here is derived from an EMBL/GenBank/DDBJ whole genome shotgun (WGS) entry which is preliminary data.</text>
</comment>
<proteinExistence type="predicted"/>
<evidence type="ECO:0000313" key="2">
    <source>
        <dbReference type="Proteomes" id="UP000442535"/>
    </source>
</evidence>
<keyword evidence="2" id="KW-1185">Reference proteome</keyword>
<evidence type="ECO:0008006" key="3">
    <source>
        <dbReference type="Google" id="ProtNLM"/>
    </source>
</evidence>
<protein>
    <recommendedName>
        <fullName evidence="3">Head-to-tail stopper</fullName>
    </recommendedName>
</protein>
<dbReference type="Proteomes" id="UP000442535">
    <property type="component" value="Unassembled WGS sequence"/>
</dbReference>
<dbReference type="EMBL" id="VUMY01000023">
    <property type="protein sequence ID" value="MST50574.1"/>
    <property type="molecule type" value="Genomic_DNA"/>
</dbReference>
<dbReference type="RefSeq" id="WP_154546383.1">
    <property type="nucleotide sequence ID" value="NZ_VUMY01000023.1"/>
</dbReference>
<dbReference type="AlphaFoldDB" id="A0A7K0K550"/>
<name>A0A7K0K550_9ACTO</name>